<evidence type="ECO:0000313" key="1">
    <source>
        <dbReference type="EMBL" id="ECL0393795.1"/>
    </source>
</evidence>
<reference evidence="1" key="1">
    <citation type="submission" date="2019-06" db="EMBL/GenBank/DDBJ databases">
        <authorList>
            <consortium name="NARMS: The National Antimicrobial Resistance Monitoring System"/>
        </authorList>
    </citation>
    <scope>NUCLEOTIDE SEQUENCE</scope>
    <source>
        <strain evidence="1">FSIS11922005</strain>
    </source>
</reference>
<dbReference type="Pfam" id="PF11199">
    <property type="entry name" value="DUF2891"/>
    <property type="match status" value="1"/>
</dbReference>
<accession>A0A5Y7FB53</accession>
<name>A0A5Y7FB53_CAMJU</name>
<gene>
    <name evidence="1" type="ORF">FKI84_00360</name>
</gene>
<sequence length="337" mass="39205">MEKFIKQFSFIALENIFREFPNKITHSFNDINDINDIKPPKLMYPIFYGSYDWHSSVHSHWLLVKILKDFSHFAPKDEIIKALDSQFSKEKAEGELKYLQNPAHKGFERPYGWGWFLKLTLEINLLAKENDKAEIWAKNLEGMADFFVKEFKEFLPKMDYPIRVGTHFNSSFALYFALEYARFKKDQELEYCIIQSAKKWFLNDKNMQALEPCGDEFLSPVLMEAVLLSAVLPKNDFVKFFKAYLPNLEAKEPATLFTPVSVSDRSDGKIAHLDGLNLSRAWCFKILSNFCDENLKILLRNNATEHFDKAIAHIEDDYLGSHWLGSFALLALDVDIL</sequence>
<proteinExistence type="predicted"/>
<comment type="caution">
    <text evidence="1">The sequence shown here is derived from an EMBL/GenBank/DDBJ whole genome shotgun (WGS) entry which is preliminary data.</text>
</comment>
<organism evidence="1">
    <name type="scientific">Campylobacter jejuni</name>
    <dbReference type="NCBI Taxonomy" id="197"/>
    <lineage>
        <taxon>Bacteria</taxon>
        <taxon>Pseudomonadati</taxon>
        <taxon>Campylobacterota</taxon>
        <taxon>Epsilonproteobacteria</taxon>
        <taxon>Campylobacterales</taxon>
        <taxon>Campylobacteraceae</taxon>
        <taxon>Campylobacter</taxon>
    </lineage>
</organism>
<dbReference type="EMBL" id="AAJEPW010000001">
    <property type="protein sequence ID" value="ECL0393795.1"/>
    <property type="molecule type" value="Genomic_DNA"/>
</dbReference>
<dbReference type="AlphaFoldDB" id="A0A5Y7FB53"/>
<protein>
    <submittedName>
        <fullName evidence="1">DUF2891 domain-containing protein</fullName>
    </submittedName>
</protein>
<dbReference type="InterPro" id="IPR021365">
    <property type="entry name" value="DUF2891"/>
</dbReference>